<evidence type="ECO:0000313" key="2">
    <source>
        <dbReference type="Proteomes" id="UP000037035"/>
    </source>
</evidence>
<keyword evidence="2" id="KW-1185">Reference proteome</keyword>
<dbReference type="VEuPathDB" id="FungiDB:VP01_5565g1"/>
<reference evidence="1 2" key="1">
    <citation type="submission" date="2015-08" db="EMBL/GenBank/DDBJ databases">
        <title>Next Generation Sequencing and Analysis of the Genome of Puccinia sorghi L Schw, the Causal Agent of Maize Common Rust.</title>
        <authorList>
            <person name="Rochi L."/>
            <person name="Burguener G."/>
            <person name="Darino M."/>
            <person name="Turjanski A."/>
            <person name="Kreff E."/>
            <person name="Dieguez M.J."/>
            <person name="Sacco F."/>
        </authorList>
    </citation>
    <scope>NUCLEOTIDE SEQUENCE [LARGE SCALE GENOMIC DNA]</scope>
    <source>
        <strain evidence="1 2">RO10H11247</strain>
    </source>
</reference>
<dbReference type="AlphaFoldDB" id="A0A0L6UJ46"/>
<comment type="caution">
    <text evidence="1">The sequence shown here is derived from an EMBL/GenBank/DDBJ whole genome shotgun (WGS) entry which is preliminary data.</text>
</comment>
<gene>
    <name evidence="1" type="ORF">VP01_5565g1</name>
</gene>
<organism evidence="1 2">
    <name type="scientific">Puccinia sorghi</name>
    <dbReference type="NCBI Taxonomy" id="27349"/>
    <lineage>
        <taxon>Eukaryota</taxon>
        <taxon>Fungi</taxon>
        <taxon>Dikarya</taxon>
        <taxon>Basidiomycota</taxon>
        <taxon>Pucciniomycotina</taxon>
        <taxon>Pucciniomycetes</taxon>
        <taxon>Pucciniales</taxon>
        <taxon>Pucciniaceae</taxon>
        <taxon>Puccinia</taxon>
    </lineage>
</organism>
<evidence type="ECO:0000313" key="1">
    <source>
        <dbReference type="EMBL" id="KNZ48566.1"/>
    </source>
</evidence>
<proteinExistence type="predicted"/>
<dbReference type="EMBL" id="LAVV01010791">
    <property type="protein sequence ID" value="KNZ48566.1"/>
    <property type="molecule type" value="Genomic_DNA"/>
</dbReference>
<name>A0A0L6UJ46_9BASI</name>
<protein>
    <submittedName>
        <fullName evidence="1">Uncharacterized protein</fullName>
    </submittedName>
</protein>
<accession>A0A0L6UJ46</accession>
<sequence>MAGKSLGDLQGLRQVLDLGTRVHLEGTRGLIIFGSGDLRSEVDAGEEINGSWVFQDYWEIGRGGFRVKSLPCNWMSIKHLLNPDEILDSVQQEHDLKNSKETINHKAPTTFQERDIQTHLAGNLHLDDNFDSESNKLSDFLKEYQQKIMTDFHLNG</sequence>
<dbReference type="Proteomes" id="UP000037035">
    <property type="component" value="Unassembled WGS sequence"/>
</dbReference>